<evidence type="ECO:0000313" key="3">
    <source>
        <dbReference type="EnsemblPlants" id="KEH26616"/>
    </source>
</evidence>
<keyword evidence="1" id="KW-1133">Transmembrane helix</keyword>
<keyword evidence="1" id="KW-0472">Membrane</keyword>
<gene>
    <name evidence="2" type="ordered locus">MTR_6g466060</name>
</gene>
<accession>A0A072UB08</accession>
<reference evidence="3" key="3">
    <citation type="submission" date="2015-04" db="UniProtKB">
        <authorList>
            <consortium name="EnsemblPlants"/>
        </authorList>
    </citation>
    <scope>IDENTIFICATION</scope>
    <source>
        <strain evidence="3">cv. Jemalong A17</strain>
    </source>
</reference>
<reference evidence="2 4" key="1">
    <citation type="journal article" date="2011" name="Nature">
        <title>The Medicago genome provides insight into the evolution of rhizobial symbioses.</title>
        <authorList>
            <person name="Young N.D."/>
            <person name="Debelle F."/>
            <person name="Oldroyd G.E."/>
            <person name="Geurts R."/>
            <person name="Cannon S.B."/>
            <person name="Udvardi M.K."/>
            <person name="Benedito V.A."/>
            <person name="Mayer K.F."/>
            <person name="Gouzy J."/>
            <person name="Schoof H."/>
            <person name="Van de Peer Y."/>
            <person name="Proost S."/>
            <person name="Cook D.R."/>
            <person name="Meyers B.C."/>
            <person name="Spannagl M."/>
            <person name="Cheung F."/>
            <person name="De Mita S."/>
            <person name="Krishnakumar V."/>
            <person name="Gundlach H."/>
            <person name="Zhou S."/>
            <person name="Mudge J."/>
            <person name="Bharti A.K."/>
            <person name="Murray J.D."/>
            <person name="Naoumkina M.A."/>
            <person name="Rosen B."/>
            <person name="Silverstein K.A."/>
            <person name="Tang H."/>
            <person name="Rombauts S."/>
            <person name="Zhao P.X."/>
            <person name="Zhou P."/>
            <person name="Barbe V."/>
            <person name="Bardou P."/>
            <person name="Bechner M."/>
            <person name="Bellec A."/>
            <person name="Berger A."/>
            <person name="Berges H."/>
            <person name="Bidwell S."/>
            <person name="Bisseling T."/>
            <person name="Choisne N."/>
            <person name="Couloux A."/>
            <person name="Denny R."/>
            <person name="Deshpande S."/>
            <person name="Dai X."/>
            <person name="Doyle J.J."/>
            <person name="Dudez A.M."/>
            <person name="Farmer A.D."/>
            <person name="Fouteau S."/>
            <person name="Franken C."/>
            <person name="Gibelin C."/>
            <person name="Gish J."/>
            <person name="Goldstein S."/>
            <person name="Gonzalez A.J."/>
            <person name="Green P.J."/>
            <person name="Hallab A."/>
            <person name="Hartog M."/>
            <person name="Hua A."/>
            <person name="Humphray S.J."/>
            <person name="Jeong D.H."/>
            <person name="Jing Y."/>
            <person name="Jocker A."/>
            <person name="Kenton S.M."/>
            <person name="Kim D.J."/>
            <person name="Klee K."/>
            <person name="Lai H."/>
            <person name="Lang C."/>
            <person name="Lin S."/>
            <person name="Macmil S.L."/>
            <person name="Magdelenat G."/>
            <person name="Matthews L."/>
            <person name="McCorrison J."/>
            <person name="Monaghan E.L."/>
            <person name="Mun J.H."/>
            <person name="Najar F.Z."/>
            <person name="Nicholson C."/>
            <person name="Noirot C."/>
            <person name="O'Bleness M."/>
            <person name="Paule C.R."/>
            <person name="Poulain J."/>
            <person name="Prion F."/>
            <person name="Qin B."/>
            <person name="Qu C."/>
            <person name="Retzel E.F."/>
            <person name="Riddle C."/>
            <person name="Sallet E."/>
            <person name="Samain S."/>
            <person name="Samson N."/>
            <person name="Sanders I."/>
            <person name="Saurat O."/>
            <person name="Scarpelli C."/>
            <person name="Schiex T."/>
            <person name="Segurens B."/>
            <person name="Severin A.J."/>
            <person name="Sherrier D.J."/>
            <person name="Shi R."/>
            <person name="Sims S."/>
            <person name="Singer S.R."/>
            <person name="Sinharoy S."/>
            <person name="Sterck L."/>
            <person name="Viollet A."/>
            <person name="Wang B.B."/>
            <person name="Wang K."/>
            <person name="Wang M."/>
            <person name="Wang X."/>
            <person name="Warfsmann J."/>
            <person name="Weissenbach J."/>
            <person name="White D.D."/>
            <person name="White J.D."/>
            <person name="Wiley G.B."/>
            <person name="Wincker P."/>
            <person name="Xing Y."/>
            <person name="Yang L."/>
            <person name="Yao Z."/>
            <person name="Ying F."/>
            <person name="Zhai J."/>
            <person name="Zhou L."/>
            <person name="Zuber A."/>
            <person name="Denarie J."/>
            <person name="Dixon R.A."/>
            <person name="May G.D."/>
            <person name="Schwartz D.C."/>
            <person name="Rogers J."/>
            <person name="Quetier F."/>
            <person name="Town C.D."/>
            <person name="Roe B.A."/>
        </authorList>
    </citation>
    <scope>NUCLEOTIDE SEQUENCE [LARGE SCALE GENOMIC DNA]</scope>
    <source>
        <strain evidence="2">A17</strain>
        <strain evidence="3 4">cv. Jemalong A17</strain>
    </source>
</reference>
<feature type="transmembrane region" description="Helical" evidence="1">
    <location>
        <begin position="49"/>
        <end position="69"/>
    </location>
</feature>
<dbReference type="EnsemblPlants" id="KEH26616">
    <property type="protein sequence ID" value="KEH26616"/>
    <property type="gene ID" value="MTR_6g466060"/>
</dbReference>
<keyword evidence="4" id="KW-1185">Reference proteome</keyword>
<protein>
    <submittedName>
        <fullName evidence="2">Transmembrane protein, putative</fullName>
    </submittedName>
</protein>
<evidence type="ECO:0000313" key="2">
    <source>
        <dbReference type="EMBL" id="KEH26616.1"/>
    </source>
</evidence>
<reference evidence="2 4" key="2">
    <citation type="journal article" date="2014" name="BMC Genomics">
        <title>An improved genome release (version Mt4.0) for the model legume Medicago truncatula.</title>
        <authorList>
            <person name="Tang H."/>
            <person name="Krishnakumar V."/>
            <person name="Bidwell S."/>
            <person name="Rosen B."/>
            <person name="Chan A."/>
            <person name="Zhou S."/>
            <person name="Gentzbittel L."/>
            <person name="Childs K.L."/>
            <person name="Yandell M."/>
            <person name="Gundlach H."/>
            <person name="Mayer K.F."/>
            <person name="Schwartz D.C."/>
            <person name="Town C.D."/>
        </authorList>
    </citation>
    <scope>GENOME REANNOTATION</scope>
    <source>
        <strain evidence="2">A17</strain>
        <strain evidence="3 4">cv. Jemalong A17</strain>
    </source>
</reference>
<dbReference type="AlphaFoldDB" id="A0A072UB08"/>
<sequence>MGENISGWRERLVVVVGGWWRGMVVMMMIRGNKKKETYLRVFSREVFIAFYGLGFWLLSLQVIGVFVYFGRFLESSRGLNGDLLNGGKLHPFF</sequence>
<evidence type="ECO:0000313" key="4">
    <source>
        <dbReference type="Proteomes" id="UP000002051"/>
    </source>
</evidence>
<feature type="transmembrane region" description="Helical" evidence="1">
    <location>
        <begin position="12"/>
        <end position="29"/>
    </location>
</feature>
<proteinExistence type="predicted"/>
<evidence type="ECO:0000256" key="1">
    <source>
        <dbReference type="SAM" id="Phobius"/>
    </source>
</evidence>
<organism evidence="2 4">
    <name type="scientific">Medicago truncatula</name>
    <name type="common">Barrel medic</name>
    <name type="synonym">Medicago tribuloides</name>
    <dbReference type="NCBI Taxonomy" id="3880"/>
    <lineage>
        <taxon>Eukaryota</taxon>
        <taxon>Viridiplantae</taxon>
        <taxon>Streptophyta</taxon>
        <taxon>Embryophyta</taxon>
        <taxon>Tracheophyta</taxon>
        <taxon>Spermatophyta</taxon>
        <taxon>Magnoliopsida</taxon>
        <taxon>eudicotyledons</taxon>
        <taxon>Gunneridae</taxon>
        <taxon>Pentapetalae</taxon>
        <taxon>rosids</taxon>
        <taxon>fabids</taxon>
        <taxon>Fabales</taxon>
        <taxon>Fabaceae</taxon>
        <taxon>Papilionoideae</taxon>
        <taxon>50 kb inversion clade</taxon>
        <taxon>NPAAA clade</taxon>
        <taxon>Hologalegina</taxon>
        <taxon>IRL clade</taxon>
        <taxon>Trifolieae</taxon>
        <taxon>Medicago</taxon>
    </lineage>
</organism>
<dbReference type="HOGENOM" id="CLU_2403016_0_0_1"/>
<name>A0A072UB08_MEDTR</name>
<dbReference type="EMBL" id="CM001222">
    <property type="protein sequence ID" value="KEH26616.1"/>
    <property type="molecule type" value="Genomic_DNA"/>
</dbReference>
<keyword evidence="1 2" id="KW-0812">Transmembrane</keyword>
<dbReference type="Proteomes" id="UP000002051">
    <property type="component" value="Chromosome 6"/>
</dbReference>